<dbReference type="GO" id="GO:0004869">
    <property type="term" value="F:cysteine-type endopeptidase inhibitor activity"/>
    <property type="evidence" value="ECO:0007669"/>
    <property type="project" value="UniProtKB-KW"/>
</dbReference>
<sequence>MSIKYVPPAAGCHLLFLSLFFLLLLIRGFYVGEAPLKPRIFHGGWITRLNPNDEEAIAVAKFAVEASNHNKGKDDSGRLEFKTILRINMRRVKGVSYYITLQASDECFYQAKVLHGFNSTFKLEMFRPAQYYKLTKSRI</sequence>
<comment type="caution">
    <text evidence="4">The sequence shown here is derived from an EMBL/GenBank/DDBJ whole genome shotgun (WGS) entry which is preliminary data.</text>
</comment>
<reference evidence="5" key="1">
    <citation type="submission" date="2016-06" db="EMBL/GenBank/DDBJ databases">
        <title>Parallel loss of symbiosis genes in relatives of nitrogen-fixing non-legume Parasponia.</title>
        <authorList>
            <person name="Van Velzen R."/>
            <person name="Holmer R."/>
            <person name="Bu F."/>
            <person name="Rutten L."/>
            <person name="Van Zeijl A."/>
            <person name="Liu W."/>
            <person name="Santuari L."/>
            <person name="Cao Q."/>
            <person name="Sharma T."/>
            <person name="Shen D."/>
            <person name="Roswanjaya Y."/>
            <person name="Wardhani T."/>
            <person name="Kalhor M.S."/>
            <person name="Jansen J."/>
            <person name="Van den Hoogen J."/>
            <person name="Gungor B."/>
            <person name="Hartog M."/>
            <person name="Hontelez J."/>
            <person name="Verver J."/>
            <person name="Yang W.-C."/>
            <person name="Schijlen E."/>
            <person name="Repin R."/>
            <person name="Schilthuizen M."/>
            <person name="Schranz E."/>
            <person name="Heidstra R."/>
            <person name="Miyata K."/>
            <person name="Fedorova E."/>
            <person name="Kohlen W."/>
            <person name="Bisseling T."/>
            <person name="Smit S."/>
            <person name="Geurts R."/>
        </authorList>
    </citation>
    <scope>NUCLEOTIDE SEQUENCE [LARGE SCALE GENOMIC DNA]</scope>
    <source>
        <strain evidence="5">cv. WU1-14</strain>
    </source>
</reference>
<dbReference type="EMBL" id="JXTB01000057">
    <property type="protein sequence ID" value="PON69239.1"/>
    <property type="molecule type" value="Genomic_DNA"/>
</dbReference>
<evidence type="ECO:0000256" key="1">
    <source>
        <dbReference type="ARBA" id="ARBA00022690"/>
    </source>
</evidence>
<dbReference type="Gene3D" id="3.10.450.10">
    <property type="match status" value="1"/>
</dbReference>
<accession>A0A2P5D7F8</accession>
<dbReference type="InterPro" id="IPR000010">
    <property type="entry name" value="Cystatin_dom"/>
</dbReference>
<dbReference type="Pfam" id="PF00031">
    <property type="entry name" value="Cystatin"/>
    <property type="match status" value="1"/>
</dbReference>
<protein>
    <submittedName>
        <fullName evidence="4">Proteinase inhibitor I25, cystatin, conserved region</fullName>
    </submittedName>
</protein>
<proteinExistence type="predicted"/>
<organism evidence="4 5">
    <name type="scientific">Parasponia andersonii</name>
    <name type="common">Sponia andersonii</name>
    <dbReference type="NCBI Taxonomy" id="3476"/>
    <lineage>
        <taxon>Eukaryota</taxon>
        <taxon>Viridiplantae</taxon>
        <taxon>Streptophyta</taxon>
        <taxon>Embryophyta</taxon>
        <taxon>Tracheophyta</taxon>
        <taxon>Spermatophyta</taxon>
        <taxon>Magnoliopsida</taxon>
        <taxon>eudicotyledons</taxon>
        <taxon>Gunneridae</taxon>
        <taxon>Pentapetalae</taxon>
        <taxon>rosids</taxon>
        <taxon>fabids</taxon>
        <taxon>Rosales</taxon>
        <taxon>Cannabaceae</taxon>
        <taxon>Parasponia</taxon>
    </lineage>
</organism>
<keyword evidence="2" id="KW-0789">Thiol protease inhibitor</keyword>
<dbReference type="OrthoDB" id="1596073at2759"/>
<dbReference type="SUPFAM" id="SSF54403">
    <property type="entry name" value="Cystatin/monellin"/>
    <property type="match status" value="1"/>
</dbReference>
<name>A0A2P5D7F8_PARAD</name>
<dbReference type="CDD" id="cd00042">
    <property type="entry name" value="CY"/>
    <property type="match status" value="1"/>
</dbReference>
<dbReference type="AlphaFoldDB" id="A0A2P5D7F8"/>
<dbReference type="Proteomes" id="UP000237105">
    <property type="component" value="Unassembled WGS sequence"/>
</dbReference>
<evidence type="ECO:0000256" key="2">
    <source>
        <dbReference type="ARBA" id="ARBA00022704"/>
    </source>
</evidence>
<keyword evidence="1" id="KW-0646">Protease inhibitor</keyword>
<feature type="domain" description="Cystatin" evidence="3">
    <location>
        <begin position="45"/>
        <end position="119"/>
    </location>
</feature>
<evidence type="ECO:0000259" key="3">
    <source>
        <dbReference type="Pfam" id="PF00031"/>
    </source>
</evidence>
<gene>
    <name evidence="4" type="ORF">PanWU01x14_089620</name>
</gene>
<evidence type="ECO:0000313" key="4">
    <source>
        <dbReference type="EMBL" id="PON69239.1"/>
    </source>
</evidence>
<evidence type="ECO:0000313" key="5">
    <source>
        <dbReference type="Proteomes" id="UP000237105"/>
    </source>
</evidence>
<keyword evidence="5" id="KW-1185">Reference proteome</keyword>
<dbReference type="InterPro" id="IPR046350">
    <property type="entry name" value="Cystatin_sf"/>
</dbReference>